<keyword evidence="11" id="KW-0808">Transferase</keyword>
<dbReference type="PANTHER" id="PTHR33540">
    <property type="entry name" value="TRNA THREONYLCARBAMOYLADENOSINE BIOSYNTHESIS PROTEIN TSAE"/>
    <property type="match status" value="1"/>
</dbReference>
<dbReference type="AlphaFoldDB" id="A0A368KNH5"/>
<evidence type="ECO:0000256" key="3">
    <source>
        <dbReference type="ARBA" id="ARBA00019010"/>
    </source>
</evidence>
<evidence type="ECO:0000256" key="1">
    <source>
        <dbReference type="ARBA" id="ARBA00004496"/>
    </source>
</evidence>
<dbReference type="SUPFAM" id="SSF52540">
    <property type="entry name" value="P-loop containing nucleoside triphosphate hydrolases"/>
    <property type="match status" value="1"/>
</dbReference>
<dbReference type="GO" id="GO:0005524">
    <property type="term" value="F:ATP binding"/>
    <property type="evidence" value="ECO:0007669"/>
    <property type="project" value="UniProtKB-KW"/>
</dbReference>
<dbReference type="Proteomes" id="UP000253562">
    <property type="component" value="Unassembled WGS sequence"/>
</dbReference>
<keyword evidence="7" id="KW-0547">Nucleotide-binding</keyword>
<dbReference type="NCBIfam" id="TIGR00150">
    <property type="entry name" value="T6A_YjeE"/>
    <property type="match status" value="1"/>
</dbReference>
<dbReference type="GO" id="GO:0005737">
    <property type="term" value="C:cytoplasm"/>
    <property type="evidence" value="ECO:0007669"/>
    <property type="project" value="UniProtKB-SubCell"/>
</dbReference>
<evidence type="ECO:0000256" key="2">
    <source>
        <dbReference type="ARBA" id="ARBA00007599"/>
    </source>
</evidence>
<name>A0A368KNH5_9BACT</name>
<accession>A0A368KNH5</accession>
<keyword evidence="5" id="KW-0819">tRNA processing</keyword>
<keyword evidence="9" id="KW-0460">Magnesium</keyword>
<evidence type="ECO:0000313" key="12">
    <source>
        <dbReference type="Proteomes" id="UP000253562"/>
    </source>
</evidence>
<comment type="subcellular location">
    <subcellularLocation>
        <location evidence="1">Cytoplasm</location>
    </subcellularLocation>
</comment>
<evidence type="ECO:0000256" key="5">
    <source>
        <dbReference type="ARBA" id="ARBA00022694"/>
    </source>
</evidence>
<comment type="caution">
    <text evidence="11">The sequence shown here is derived from an EMBL/GenBank/DDBJ whole genome shotgun (WGS) entry which is preliminary data.</text>
</comment>
<sequence length="157" mass="17424">MSTITWEATSEEQTHKLGKVLAEIIPPGTVVALNGTLGAGKTRLVKAMAAALGIPAEDVISPTFVIMQRYFGGKTLYHFDVYRIQDDDEFLELGPEEYFDSDGITLLEWADRVANCLPRDHLRIDIEVLGETTRQFKISSAGTDLETIPQQIQDAVR</sequence>
<dbReference type="InterPro" id="IPR003442">
    <property type="entry name" value="T6A_TsaE"/>
</dbReference>
<evidence type="ECO:0000256" key="8">
    <source>
        <dbReference type="ARBA" id="ARBA00022840"/>
    </source>
</evidence>
<dbReference type="InterPro" id="IPR027417">
    <property type="entry name" value="P-loop_NTPase"/>
</dbReference>
<dbReference type="RefSeq" id="WP_114370495.1">
    <property type="nucleotide sequence ID" value="NZ_QPEX01000034.1"/>
</dbReference>
<evidence type="ECO:0000256" key="10">
    <source>
        <dbReference type="ARBA" id="ARBA00032441"/>
    </source>
</evidence>
<dbReference type="PANTHER" id="PTHR33540:SF2">
    <property type="entry name" value="TRNA THREONYLCARBAMOYLADENOSINE BIOSYNTHESIS PROTEIN TSAE"/>
    <property type="match status" value="1"/>
</dbReference>
<dbReference type="Gene3D" id="3.40.50.300">
    <property type="entry name" value="P-loop containing nucleotide triphosphate hydrolases"/>
    <property type="match status" value="1"/>
</dbReference>
<reference evidence="11 12" key="1">
    <citation type="submission" date="2018-07" db="EMBL/GenBank/DDBJ databases">
        <title>Comparative genomes isolates from brazilian mangrove.</title>
        <authorList>
            <person name="De Araujo J.E."/>
            <person name="Taketani R.G."/>
            <person name="Silva M.C.P."/>
            <person name="Lourenco M.V."/>
            <person name="Oliveira V.M."/>
            <person name="Andreote F.D."/>
        </authorList>
    </citation>
    <scope>NUCLEOTIDE SEQUENCE [LARGE SCALE GENOMIC DNA]</scope>
    <source>
        <strain evidence="11 12">HEX PRIS-MGV</strain>
    </source>
</reference>
<evidence type="ECO:0000256" key="6">
    <source>
        <dbReference type="ARBA" id="ARBA00022723"/>
    </source>
</evidence>
<dbReference type="GO" id="GO:0046872">
    <property type="term" value="F:metal ion binding"/>
    <property type="evidence" value="ECO:0007669"/>
    <property type="project" value="UniProtKB-KW"/>
</dbReference>
<dbReference type="OrthoDB" id="9815896at2"/>
<keyword evidence="4" id="KW-0963">Cytoplasm</keyword>
<evidence type="ECO:0000256" key="9">
    <source>
        <dbReference type="ARBA" id="ARBA00022842"/>
    </source>
</evidence>
<keyword evidence="6" id="KW-0479">Metal-binding</keyword>
<evidence type="ECO:0000256" key="7">
    <source>
        <dbReference type="ARBA" id="ARBA00022741"/>
    </source>
</evidence>
<evidence type="ECO:0000313" key="11">
    <source>
        <dbReference type="EMBL" id="RCS44788.1"/>
    </source>
</evidence>
<proteinExistence type="inferred from homology"/>
<organism evidence="11 12">
    <name type="scientific">Bremerella cremea</name>
    <dbReference type="NCBI Taxonomy" id="1031537"/>
    <lineage>
        <taxon>Bacteria</taxon>
        <taxon>Pseudomonadati</taxon>
        <taxon>Planctomycetota</taxon>
        <taxon>Planctomycetia</taxon>
        <taxon>Pirellulales</taxon>
        <taxon>Pirellulaceae</taxon>
        <taxon>Bremerella</taxon>
    </lineage>
</organism>
<evidence type="ECO:0000256" key="4">
    <source>
        <dbReference type="ARBA" id="ARBA00022490"/>
    </source>
</evidence>
<dbReference type="EMBL" id="QPEX01000034">
    <property type="protein sequence ID" value="RCS44788.1"/>
    <property type="molecule type" value="Genomic_DNA"/>
</dbReference>
<dbReference type="GO" id="GO:0002949">
    <property type="term" value="P:tRNA threonylcarbamoyladenosine modification"/>
    <property type="evidence" value="ECO:0007669"/>
    <property type="project" value="InterPro"/>
</dbReference>
<protein>
    <recommendedName>
        <fullName evidence="3">tRNA threonylcarbamoyladenosine biosynthesis protein TsaE</fullName>
    </recommendedName>
    <alternativeName>
        <fullName evidence="10">t(6)A37 threonylcarbamoyladenosine biosynthesis protein TsaE</fullName>
    </alternativeName>
</protein>
<dbReference type="GO" id="GO:0016740">
    <property type="term" value="F:transferase activity"/>
    <property type="evidence" value="ECO:0007669"/>
    <property type="project" value="UniProtKB-KW"/>
</dbReference>
<gene>
    <name evidence="11" type="ORF">DTL42_17495</name>
</gene>
<dbReference type="Pfam" id="PF02367">
    <property type="entry name" value="TsaE"/>
    <property type="match status" value="1"/>
</dbReference>
<comment type="similarity">
    <text evidence="2">Belongs to the TsaE family.</text>
</comment>
<keyword evidence="8" id="KW-0067">ATP-binding</keyword>